<dbReference type="EMBL" id="KV419402">
    <property type="protein sequence ID" value="KZS95217.1"/>
    <property type="molecule type" value="Genomic_DNA"/>
</dbReference>
<dbReference type="InterPro" id="IPR050770">
    <property type="entry name" value="Intradiol_RC_Dioxygenase"/>
</dbReference>
<keyword evidence="3" id="KW-0479">Metal-binding</keyword>
<dbReference type="SUPFAM" id="SSF49482">
    <property type="entry name" value="Aromatic compound dioxygenase"/>
    <property type="match status" value="1"/>
</dbReference>
<name>A0A164WNT8_9AGAM</name>
<dbReference type="InterPro" id="IPR007535">
    <property type="entry name" value="Catechol_dOase_N"/>
</dbReference>
<evidence type="ECO:0000256" key="2">
    <source>
        <dbReference type="ARBA" id="ARBA00007825"/>
    </source>
</evidence>
<dbReference type="AlphaFoldDB" id="A0A164WNT8"/>
<dbReference type="GO" id="GO:0008199">
    <property type="term" value="F:ferric iron binding"/>
    <property type="evidence" value="ECO:0007669"/>
    <property type="project" value="InterPro"/>
</dbReference>
<dbReference type="Pfam" id="PF04444">
    <property type="entry name" value="Dioxygenase_N"/>
    <property type="match status" value="1"/>
</dbReference>
<keyword evidence="10" id="KW-1185">Reference proteome</keyword>
<protein>
    <submittedName>
        <fullName evidence="9">Aromatic compound dioxygenase</fullName>
    </submittedName>
</protein>
<reference evidence="9 10" key="1">
    <citation type="journal article" date="2016" name="Mol. Biol. Evol.">
        <title>Comparative Genomics of Early-Diverging Mushroom-Forming Fungi Provides Insights into the Origins of Lignocellulose Decay Capabilities.</title>
        <authorList>
            <person name="Nagy L.G."/>
            <person name="Riley R."/>
            <person name="Tritt A."/>
            <person name="Adam C."/>
            <person name="Daum C."/>
            <person name="Floudas D."/>
            <person name="Sun H."/>
            <person name="Yadav J.S."/>
            <person name="Pangilinan J."/>
            <person name="Larsson K.H."/>
            <person name="Matsuura K."/>
            <person name="Barry K."/>
            <person name="Labutti K."/>
            <person name="Kuo R."/>
            <person name="Ohm R.A."/>
            <person name="Bhattacharya S.S."/>
            <person name="Shirouzu T."/>
            <person name="Yoshinaga Y."/>
            <person name="Martin F.M."/>
            <person name="Grigoriev I.V."/>
            <person name="Hibbett D.S."/>
        </authorList>
    </citation>
    <scope>NUCLEOTIDE SEQUENCE [LARGE SCALE GENOMIC DNA]</scope>
    <source>
        <strain evidence="9 10">HHB9708</strain>
    </source>
</reference>
<evidence type="ECO:0000256" key="5">
    <source>
        <dbReference type="ARBA" id="ARBA00023002"/>
    </source>
</evidence>
<dbReference type="STRING" id="1314777.A0A164WNT8"/>
<evidence type="ECO:0000259" key="7">
    <source>
        <dbReference type="Pfam" id="PF00775"/>
    </source>
</evidence>
<dbReference type="InterPro" id="IPR000627">
    <property type="entry name" value="Intradiol_dOase_C"/>
</dbReference>
<keyword evidence="4 9" id="KW-0223">Dioxygenase</keyword>
<keyword evidence="5" id="KW-0560">Oxidoreductase</keyword>
<organism evidence="9 10">
    <name type="scientific">Sistotremastrum niveocremeum HHB9708</name>
    <dbReference type="NCBI Taxonomy" id="1314777"/>
    <lineage>
        <taxon>Eukaryota</taxon>
        <taxon>Fungi</taxon>
        <taxon>Dikarya</taxon>
        <taxon>Basidiomycota</taxon>
        <taxon>Agaricomycotina</taxon>
        <taxon>Agaricomycetes</taxon>
        <taxon>Sistotremastrales</taxon>
        <taxon>Sistotremastraceae</taxon>
        <taxon>Sertulicium</taxon>
        <taxon>Sertulicium niveocremeum</taxon>
    </lineage>
</organism>
<feature type="domain" description="Catechol dioxygenase N-terminal" evidence="8">
    <location>
        <begin position="57"/>
        <end position="130"/>
    </location>
</feature>
<gene>
    <name evidence="9" type="ORF">SISNIDRAFT_452566</name>
</gene>
<dbReference type="InterPro" id="IPR015889">
    <property type="entry name" value="Intradiol_dOase_core"/>
</dbReference>
<comment type="similarity">
    <text evidence="2">Belongs to the intradiol ring-cleavage dioxygenase family.</text>
</comment>
<evidence type="ECO:0000256" key="3">
    <source>
        <dbReference type="ARBA" id="ARBA00022723"/>
    </source>
</evidence>
<keyword evidence="6" id="KW-0408">Iron</keyword>
<dbReference type="Pfam" id="PF00775">
    <property type="entry name" value="Dioxygenase_C"/>
    <property type="match status" value="1"/>
</dbReference>
<evidence type="ECO:0000256" key="1">
    <source>
        <dbReference type="ARBA" id="ARBA00001965"/>
    </source>
</evidence>
<accession>A0A164WNT8</accession>
<sequence length="341" mass="37739">MASLSQMKNPLLVGTAIRAQLEHEIPRDLPLEKDFKEGSGYTITDHIDELHETLCKNPRTLELIKGLTHALHGFARQTKLTHAEWAATIDFLTRAGKISTPARNEFVLLSDTLGLSVLIDELEHPKPEGCTEGCEPGPFFIAEPPIIKSGGSLSAPGTTGERMWFSGSVRDTEGSGIPDARVNVWQADGDGLYDVQYSDPNIANDRGCIPTEHDGTFNYRGILPTAYPIPSDGPVGDLLKMLGRHPHRSSHLHFHITAPGYDSLTSALYPSHSPFLGTDPVFATRKSLICELVEEKDSKKWKEMGFEESELQGVSRIWVWKFDFVLPTVKQVEDLKKSIQA</sequence>
<dbReference type="PANTHER" id="PTHR33711">
    <property type="entry name" value="DIOXYGENASE, PUTATIVE (AFU_ORTHOLOGUE AFUA_2G02910)-RELATED"/>
    <property type="match status" value="1"/>
</dbReference>
<comment type="cofactor">
    <cofactor evidence="1">
        <name>Fe(3+)</name>
        <dbReference type="ChEBI" id="CHEBI:29034"/>
    </cofactor>
</comment>
<proteinExistence type="inferred from homology"/>
<dbReference type="GO" id="GO:0018576">
    <property type="term" value="F:catechol 1,2-dioxygenase activity"/>
    <property type="evidence" value="ECO:0007669"/>
    <property type="project" value="InterPro"/>
</dbReference>
<dbReference type="GO" id="GO:0009712">
    <property type="term" value="P:catechol-containing compound metabolic process"/>
    <property type="evidence" value="ECO:0007669"/>
    <property type="project" value="InterPro"/>
</dbReference>
<dbReference type="Proteomes" id="UP000076722">
    <property type="component" value="Unassembled WGS sequence"/>
</dbReference>
<dbReference type="OrthoDB" id="5238185at2759"/>
<evidence type="ECO:0000313" key="9">
    <source>
        <dbReference type="EMBL" id="KZS95217.1"/>
    </source>
</evidence>
<dbReference type="Gene3D" id="2.60.130.10">
    <property type="entry name" value="Aromatic compound dioxygenase"/>
    <property type="match status" value="1"/>
</dbReference>
<evidence type="ECO:0000259" key="8">
    <source>
        <dbReference type="Pfam" id="PF04444"/>
    </source>
</evidence>
<evidence type="ECO:0000256" key="4">
    <source>
        <dbReference type="ARBA" id="ARBA00022964"/>
    </source>
</evidence>
<evidence type="ECO:0000313" key="10">
    <source>
        <dbReference type="Proteomes" id="UP000076722"/>
    </source>
</evidence>
<evidence type="ECO:0000256" key="6">
    <source>
        <dbReference type="ARBA" id="ARBA00023004"/>
    </source>
</evidence>
<dbReference type="PANTHER" id="PTHR33711:SF7">
    <property type="entry name" value="INTRADIOL RING-CLEAVAGE DIOXYGENASES DOMAIN-CONTAINING PROTEIN-RELATED"/>
    <property type="match status" value="1"/>
</dbReference>
<feature type="domain" description="Intradiol ring-cleavage dioxygenases" evidence="7">
    <location>
        <begin position="137"/>
        <end position="306"/>
    </location>
</feature>